<evidence type="ECO:0000313" key="2">
    <source>
        <dbReference type="Proteomes" id="UP000242949"/>
    </source>
</evidence>
<dbReference type="OrthoDB" id="2439488at2"/>
<dbReference type="Proteomes" id="UP000242949">
    <property type="component" value="Unassembled WGS sequence"/>
</dbReference>
<dbReference type="EMBL" id="FMYI01000004">
    <property type="protein sequence ID" value="SDC07061.1"/>
    <property type="molecule type" value="Genomic_DNA"/>
</dbReference>
<dbReference type="AlphaFoldDB" id="A0A1G6IKT9"/>
<accession>A0A1G6IKT9</accession>
<reference evidence="2" key="1">
    <citation type="submission" date="2016-09" db="EMBL/GenBank/DDBJ databases">
        <authorList>
            <person name="Varghese N."/>
            <person name="Submissions S."/>
        </authorList>
    </citation>
    <scope>NUCLEOTIDE SEQUENCE [LARGE SCALE GENOMIC DNA]</scope>
    <source>
        <strain evidence="2">S5</strain>
    </source>
</reference>
<evidence type="ECO:0000313" key="1">
    <source>
        <dbReference type="EMBL" id="SDC07061.1"/>
    </source>
</evidence>
<dbReference type="InterPro" id="IPR020139">
    <property type="entry name" value="DUF2642"/>
</dbReference>
<sequence length="72" mass="8423">MEKNYPSFIHLIDSYLYETLKQLNQKEVIVQTTKGTVSGYLKKVMPDHIVVYSGGSDFHIRIQQIVWVIPKR</sequence>
<dbReference type="RefSeq" id="WP_090794968.1">
    <property type="nucleotide sequence ID" value="NZ_FMYI01000004.1"/>
</dbReference>
<proteinExistence type="predicted"/>
<dbReference type="STRING" id="1612202.SAMN05421734_10467"/>
<name>A0A1G6IKT9_9BACI</name>
<protein>
    <recommendedName>
        <fullName evidence="3">DUF2642 domain-containing protein</fullName>
    </recommendedName>
</protein>
<keyword evidence="2" id="KW-1185">Reference proteome</keyword>
<evidence type="ECO:0008006" key="3">
    <source>
        <dbReference type="Google" id="ProtNLM"/>
    </source>
</evidence>
<dbReference type="Pfam" id="PF10842">
    <property type="entry name" value="DUF2642"/>
    <property type="match status" value="1"/>
</dbReference>
<gene>
    <name evidence="1" type="ORF">SAMN05421734_10467</name>
</gene>
<organism evidence="1 2">
    <name type="scientific">Pelagirhabdus alkalitolerans</name>
    <dbReference type="NCBI Taxonomy" id="1612202"/>
    <lineage>
        <taxon>Bacteria</taxon>
        <taxon>Bacillati</taxon>
        <taxon>Bacillota</taxon>
        <taxon>Bacilli</taxon>
        <taxon>Bacillales</taxon>
        <taxon>Bacillaceae</taxon>
        <taxon>Pelagirhabdus</taxon>
    </lineage>
</organism>